<dbReference type="InterPro" id="IPR034746">
    <property type="entry name" value="POTRA"/>
</dbReference>
<evidence type="ECO:0000256" key="7">
    <source>
        <dbReference type="ARBA" id="ARBA00023306"/>
    </source>
</evidence>
<feature type="transmembrane region" description="Helical" evidence="8">
    <location>
        <begin position="26"/>
        <end position="43"/>
    </location>
</feature>
<keyword evidence="7 8" id="KW-0131">Cell cycle</keyword>
<evidence type="ECO:0000313" key="10">
    <source>
        <dbReference type="EMBL" id="HJF30901.1"/>
    </source>
</evidence>
<evidence type="ECO:0000259" key="9">
    <source>
        <dbReference type="PROSITE" id="PS51779"/>
    </source>
</evidence>
<evidence type="ECO:0000256" key="3">
    <source>
        <dbReference type="ARBA" id="ARBA00022618"/>
    </source>
</evidence>
<dbReference type="InterPro" id="IPR050487">
    <property type="entry name" value="FtsQ_DivIB"/>
</dbReference>
<dbReference type="PROSITE" id="PS51779">
    <property type="entry name" value="POTRA"/>
    <property type="match status" value="1"/>
</dbReference>
<name>A0A921FZB4_SPOPS</name>
<keyword evidence="3 8" id="KW-0132">Cell division</keyword>
<keyword evidence="6 8" id="KW-0472">Membrane</keyword>
<gene>
    <name evidence="8" type="primary">divIB</name>
    <name evidence="10" type="ORF">K8V56_03860</name>
</gene>
<dbReference type="EMBL" id="DYWT01000060">
    <property type="protein sequence ID" value="HJF30901.1"/>
    <property type="molecule type" value="Genomic_DNA"/>
</dbReference>
<dbReference type="PANTHER" id="PTHR37820">
    <property type="entry name" value="CELL DIVISION PROTEIN DIVIB"/>
    <property type="match status" value="1"/>
</dbReference>
<reference evidence="10" key="1">
    <citation type="journal article" date="2021" name="PeerJ">
        <title>Extensive microbial diversity within the chicken gut microbiome revealed by metagenomics and culture.</title>
        <authorList>
            <person name="Gilroy R."/>
            <person name="Ravi A."/>
            <person name="Getino M."/>
            <person name="Pursley I."/>
            <person name="Horton D.L."/>
            <person name="Alikhan N.F."/>
            <person name="Baker D."/>
            <person name="Gharbi K."/>
            <person name="Hall N."/>
            <person name="Watson M."/>
            <person name="Adriaenssens E.M."/>
            <person name="Foster-Nyarko E."/>
            <person name="Jarju S."/>
            <person name="Secka A."/>
            <person name="Antonio M."/>
            <person name="Oren A."/>
            <person name="Chaudhuri R.R."/>
            <person name="La Ragione R."/>
            <person name="Hildebrand F."/>
            <person name="Pallen M.J."/>
        </authorList>
    </citation>
    <scope>NUCLEOTIDE SEQUENCE</scope>
    <source>
        <strain evidence="10">CHK171-7178</strain>
    </source>
</reference>
<accession>A0A921FZB4</accession>
<keyword evidence="5 8" id="KW-1133">Transmembrane helix</keyword>
<evidence type="ECO:0000313" key="11">
    <source>
        <dbReference type="Proteomes" id="UP000698173"/>
    </source>
</evidence>
<dbReference type="Proteomes" id="UP000698173">
    <property type="component" value="Unassembled WGS sequence"/>
</dbReference>
<dbReference type="GO" id="GO:0032153">
    <property type="term" value="C:cell division site"/>
    <property type="evidence" value="ECO:0007669"/>
    <property type="project" value="UniProtKB-UniRule"/>
</dbReference>
<dbReference type="GO" id="GO:0043093">
    <property type="term" value="P:FtsZ-dependent cytokinesis"/>
    <property type="evidence" value="ECO:0007669"/>
    <property type="project" value="UniProtKB-UniRule"/>
</dbReference>
<comment type="subcellular location">
    <subcellularLocation>
        <location evidence="8">Cell membrane</location>
        <topology evidence="8">Single-pass type II membrane protein</topology>
    </subcellularLocation>
    <subcellularLocation>
        <location evidence="1">Membrane</location>
    </subcellularLocation>
    <text evidence="8">Localizes to the division septum.</text>
</comment>
<keyword evidence="2 8" id="KW-1003">Cell membrane</keyword>
<protein>
    <recommendedName>
        <fullName evidence="8">Cell division protein DivIB</fullName>
    </recommendedName>
</protein>
<organism evidence="10 11">
    <name type="scientific">Sporosarcina psychrophila</name>
    <name type="common">Bacillus psychrophilus</name>
    <dbReference type="NCBI Taxonomy" id="1476"/>
    <lineage>
        <taxon>Bacteria</taxon>
        <taxon>Bacillati</taxon>
        <taxon>Bacillota</taxon>
        <taxon>Bacilli</taxon>
        <taxon>Bacillales</taxon>
        <taxon>Caryophanaceae</taxon>
        <taxon>Sporosarcina</taxon>
    </lineage>
</organism>
<evidence type="ECO:0000256" key="8">
    <source>
        <dbReference type="HAMAP-Rule" id="MF_00912"/>
    </source>
</evidence>
<comment type="caution">
    <text evidence="10">The sequence shown here is derived from an EMBL/GenBank/DDBJ whole genome shotgun (WGS) entry which is preliminary data.</text>
</comment>
<dbReference type="Gene3D" id="3.10.20.310">
    <property type="entry name" value="membrane protein fhac"/>
    <property type="match status" value="1"/>
</dbReference>
<evidence type="ECO:0000256" key="2">
    <source>
        <dbReference type="ARBA" id="ARBA00022475"/>
    </source>
</evidence>
<evidence type="ECO:0000256" key="5">
    <source>
        <dbReference type="ARBA" id="ARBA00022989"/>
    </source>
</evidence>
<keyword evidence="4 8" id="KW-0812">Transmembrane</keyword>
<comment type="function">
    <text evidence="8">Cell division protein that may be involved in stabilizing or promoting the assembly of the division complex.</text>
</comment>
<dbReference type="HAMAP" id="MF_00912">
    <property type="entry name" value="DivIB"/>
    <property type="match status" value="1"/>
</dbReference>
<dbReference type="InterPro" id="IPR013685">
    <property type="entry name" value="POTRA_FtsQ_type"/>
</dbReference>
<dbReference type="InterPro" id="IPR005548">
    <property type="entry name" value="Cell_div_FtsQ/DivIB_C"/>
</dbReference>
<evidence type="ECO:0000256" key="1">
    <source>
        <dbReference type="ARBA" id="ARBA00004370"/>
    </source>
</evidence>
<dbReference type="GO" id="GO:0005886">
    <property type="term" value="C:plasma membrane"/>
    <property type="evidence" value="ECO:0007669"/>
    <property type="project" value="UniProtKB-SubCell"/>
</dbReference>
<feature type="domain" description="POTRA" evidence="9">
    <location>
        <begin position="48"/>
        <end position="116"/>
    </location>
</feature>
<evidence type="ECO:0000256" key="4">
    <source>
        <dbReference type="ARBA" id="ARBA00022692"/>
    </source>
</evidence>
<proteinExistence type="inferred from homology"/>
<sequence>MDKVIDIEERIPSMRERRRRKTNKKFLFMLTVFVIALLAILYFQSPLSKLEAIKVSGAVLHEPAFYEEQSGLTVDNSLWSFSTEDIEESLGKIEGVKKVSVSRKWFRDIEIEITEWKTVAYLEDSGQYSLLLESGEMFPTTMLSPEAESPVLNNFKNPDTRKRITKQLLKLDESVYHLISEIIVMGEEDDSDSITVYMDDGYEVRAFISTFAENMTYYPDITAQLNGNEKGVIDMEVGAFFTPFSKVYGGIEEEDPIGEEGE</sequence>
<dbReference type="InterPro" id="IPR026580">
    <property type="entry name" value="DivIB"/>
</dbReference>
<evidence type="ECO:0000256" key="6">
    <source>
        <dbReference type="ARBA" id="ARBA00023136"/>
    </source>
</evidence>
<dbReference type="Pfam" id="PF03799">
    <property type="entry name" value="FtsQ_DivIB_C"/>
    <property type="match status" value="1"/>
</dbReference>
<dbReference type="PANTHER" id="PTHR37820:SF1">
    <property type="entry name" value="CELL DIVISION PROTEIN FTSQ"/>
    <property type="match status" value="1"/>
</dbReference>
<dbReference type="AlphaFoldDB" id="A0A921FZB4"/>
<dbReference type="Pfam" id="PF08478">
    <property type="entry name" value="POTRA_1"/>
    <property type="match status" value="1"/>
</dbReference>
<comment type="similarity">
    <text evidence="8">Belongs to the FtsQ/DivIB family. DivIB subfamily.</text>
</comment>
<reference evidence="10" key="2">
    <citation type="submission" date="2021-09" db="EMBL/GenBank/DDBJ databases">
        <authorList>
            <person name="Gilroy R."/>
        </authorList>
    </citation>
    <scope>NUCLEOTIDE SEQUENCE</scope>
    <source>
        <strain evidence="10">CHK171-7178</strain>
    </source>
</reference>
<dbReference type="Gene3D" id="3.40.50.10960">
    <property type="match status" value="1"/>
</dbReference>